<dbReference type="GeneID" id="69512418"/>
<dbReference type="EMBL" id="PPUQ01000011">
    <property type="protein sequence ID" value="RDC37634.1"/>
    <property type="molecule type" value="Genomic_DNA"/>
</dbReference>
<accession>A0ABD7GI33</accession>
<gene>
    <name evidence="1" type="ORF">C1853_09265</name>
</gene>
<comment type="caution">
    <text evidence="1">The sequence shown here is derived from an EMBL/GenBank/DDBJ whole genome shotgun (WGS) entry which is preliminary data.</text>
</comment>
<dbReference type="AlphaFoldDB" id="A0ABD7GI33"/>
<dbReference type="RefSeq" id="WP_114526806.1">
    <property type="nucleotide sequence ID" value="NZ_AP025575.1"/>
</dbReference>
<evidence type="ECO:0008006" key="3">
    <source>
        <dbReference type="Google" id="ProtNLM"/>
    </source>
</evidence>
<proteinExistence type="predicted"/>
<name>A0ABD7GI33_EGGLN</name>
<evidence type="ECO:0000313" key="2">
    <source>
        <dbReference type="Proteomes" id="UP000253915"/>
    </source>
</evidence>
<dbReference type="Proteomes" id="UP000253915">
    <property type="component" value="Unassembled WGS sequence"/>
</dbReference>
<sequence>MSETAVFQALKSTGYPVHLLGAHDDSSLPRISYSFPSAPGFFADSRTYRPMERCEVRLYTDQYPDEAAESAVETAIGRLGFAYAKHRVPIPSERMHETTYTFTDLR</sequence>
<organism evidence="1 2">
    <name type="scientific">Eggerthella lenta</name>
    <name type="common">Eubacterium lentum</name>
    <dbReference type="NCBI Taxonomy" id="84112"/>
    <lineage>
        <taxon>Bacteria</taxon>
        <taxon>Bacillati</taxon>
        <taxon>Actinomycetota</taxon>
        <taxon>Coriobacteriia</taxon>
        <taxon>Eggerthellales</taxon>
        <taxon>Eggerthellaceae</taxon>
        <taxon>Eggerthella</taxon>
    </lineage>
</organism>
<protein>
    <recommendedName>
        <fullName evidence="3">DUF3168 domain-containing protein</fullName>
    </recommendedName>
</protein>
<evidence type="ECO:0000313" key="1">
    <source>
        <dbReference type="EMBL" id="RDC37634.1"/>
    </source>
</evidence>
<reference evidence="1 2" key="1">
    <citation type="journal article" date="2018" name="Elife">
        <title>Discovery and characterization of a prevalent human gut bacterial enzyme sufficient for the inactivation of a family of plant toxins.</title>
        <authorList>
            <person name="Koppel N."/>
            <person name="Bisanz J.E."/>
            <person name="Pandelia M.E."/>
            <person name="Turnbaugh P.J."/>
            <person name="Balskus E.P."/>
        </authorList>
    </citation>
    <scope>NUCLEOTIDE SEQUENCE [LARGE SCALE GENOMIC DNA]</scope>
    <source>
        <strain evidence="1 2">16A</strain>
    </source>
</reference>